<dbReference type="InterPro" id="IPR011989">
    <property type="entry name" value="ARM-like"/>
</dbReference>
<dbReference type="KEGG" id="tmai:FVE67_02680"/>
<gene>
    <name evidence="1" type="ORF">FVE67_02680</name>
</gene>
<dbReference type="AlphaFoldDB" id="A0A6H1WRI4"/>
<keyword evidence="2" id="KW-1185">Reference proteome</keyword>
<dbReference type="EMBL" id="CP042909">
    <property type="protein sequence ID" value="QJA05769.1"/>
    <property type="molecule type" value="Genomic_DNA"/>
</dbReference>
<dbReference type="InterPro" id="IPR016024">
    <property type="entry name" value="ARM-type_fold"/>
</dbReference>
<evidence type="ECO:0000313" key="1">
    <source>
        <dbReference type="EMBL" id="QJA05769.1"/>
    </source>
</evidence>
<dbReference type="NCBIfam" id="NF045662">
    <property type="entry name" value="DVU0298_fam"/>
    <property type="match status" value="1"/>
</dbReference>
<proteinExistence type="predicted"/>
<evidence type="ECO:0000313" key="2">
    <source>
        <dbReference type="Proteomes" id="UP000501253"/>
    </source>
</evidence>
<dbReference type="SUPFAM" id="SSF48371">
    <property type="entry name" value="ARM repeat"/>
    <property type="match status" value="1"/>
</dbReference>
<dbReference type="RefSeq" id="WP_168719129.1">
    <property type="nucleotide sequence ID" value="NZ_CP042909.1"/>
</dbReference>
<evidence type="ECO:0008006" key="3">
    <source>
        <dbReference type="Google" id="ProtNLM"/>
    </source>
</evidence>
<accession>A0A6H1WRI4</accession>
<reference evidence="1 2" key="1">
    <citation type="submission" date="2019-08" db="EMBL/GenBank/DDBJ databases">
        <title>Complete genome sequence of Thermosulfurimonas marina SU872T, an anaerobic thermophilic chemolithoautotrophic bacterium isolated from a shallow marine hydrothermal vent.</title>
        <authorList>
            <person name="Allioux M."/>
            <person name="Jebbar M."/>
            <person name="Slobodkina G."/>
            <person name="Slobodkin A."/>
            <person name="Moalic Y."/>
            <person name="Frolova A."/>
            <person name="Shao Z."/>
            <person name="Alain K."/>
        </authorList>
    </citation>
    <scope>NUCLEOTIDE SEQUENCE [LARGE SCALE GENOMIC DNA]</scope>
    <source>
        <strain evidence="1 2">SU872</strain>
    </source>
</reference>
<protein>
    <recommendedName>
        <fullName evidence="3">PBS lyase</fullName>
    </recommendedName>
</protein>
<name>A0A6H1WRI4_9BACT</name>
<dbReference type="InterPro" id="IPR054701">
    <property type="entry name" value="DVU0298-like"/>
</dbReference>
<organism evidence="1 2">
    <name type="scientific">Thermosulfurimonas marina</name>
    <dbReference type="NCBI Taxonomy" id="2047767"/>
    <lineage>
        <taxon>Bacteria</taxon>
        <taxon>Pseudomonadati</taxon>
        <taxon>Thermodesulfobacteriota</taxon>
        <taxon>Thermodesulfobacteria</taxon>
        <taxon>Thermodesulfobacteriales</taxon>
        <taxon>Thermodesulfobacteriaceae</taxon>
        <taxon>Thermosulfurimonas</taxon>
    </lineage>
</organism>
<sequence length="355" mass="40328">MKPPSCPFCGREIPPPRNLGFQFADHDAGVCECGAVYVSDVTGFNRGSAFAEALFLASGGRWELAWDLAPGEDYQEIWLEPYDQARHLLVPEGTLEGRKVSGALCFVRLAEDLLELSREDLEALRRPSSRSSPEVRPRKLRRPEAERLVAENRREELLLLCRAQPLNLRVLQKILYHPEALLRLRTATLLGEFARRFGDECPEEVADLVKRLLYASADTAASAWGALEAVGEIIRALPRRFGLYVRNLLAFLPYPEFRPGALYALWRVAEAHPELLLREKPFRVVSLLEDENPLVRGLALLILRALRLSEAAPGVRPLLEDSRTFEIYLPEEDRFVSRRLKEVAEEILKDQREVL</sequence>
<dbReference type="Gene3D" id="1.25.10.10">
    <property type="entry name" value="Leucine-rich Repeat Variant"/>
    <property type="match status" value="1"/>
</dbReference>
<dbReference type="Proteomes" id="UP000501253">
    <property type="component" value="Chromosome"/>
</dbReference>